<gene>
    <name evidence="13" type="ORF">EV421DRAFT_1887435</name>
</gene>
<comment type="catalytic activity">
    <reaction evidence="9">
        <text>a 1-acyl-sn-glycero-3-phosphocholine + H2O = sn-glycerol 3-phosphocholine + a fatty acid + H(+)</text>
        <dbReference type="Rhea" id="RHEA:15177"/>
        <dbReference type="ChEBI" id="CHEBI:15377"/>
        <dbReference type="ChEBI" id="CHEBI:15378"/>
        <dbReference type="ChEBI" id="CHEBI:16870"/>
        <dbReference type="ChEBI" id="CHEBI:28868"/>
        <dbReference type="ChEBI" id="CHEBI:58168"/>
        <dbReference type="EC" id="3.1.1.5"/>
    </reaction>
</comment>
<keyword evidence="10" id="KW-0472">Membrane</keyword>
<dbReference type="SMART" id="SM00022">
    <property type="entry name" value="PLAc"/>
    <property type="match status" value="1"/>
</dbReference>
<organism evidence="13 14">
    <name type="scientific">Armillaria borealis</name>
    <dbReference type="NCBI Taxonomy" id="47425"/>
    <lineage>
        <taxon>Eukaryota</taxon>
        <taxon>Fungi</taxon>
        <taxon>Dikarya</taxon>
        <taxon>Basidiomycota</taxon>
        <taxon>Agaricomycotina</taxon>
        <taxon>Agaricomycetes</taxon>
        <taxon>Agaricomycetidae</taxon>
        <taxon>Agaricales</taxon>
        <taxon>Marasmiineae</taxon>
        <taxon>Physalacriaceae</taxon>
        <taxon>Armillaria</taxon>
    </lineage>
</organism>
<feature type="signal peptide" evidence="11">
    <location>
        <begin position="1"/>
        <end position="15"/>
    </location>
</feature>
<accession>A0AA39K7X8</accession>
<dbReference type="EC" id="3.1.1.5" evidence="2 9"/>
<dbReference type="PANTHER" id="PTHR10728">
    <property type="entry name" value="CYTOSOLIC PHOSPHOLIPASE A2"/>
    <property type="match status" value="1"/>
</dbReference>
<evidence type="ECO:0000256" key="10">
    <source>
        <dbReference type="SAM" id="Phobius"/>
    </source>
</evidence>
<dbReference type="SUPFAM" id="SSF52151">
    <property type="entry name" value="FabD/lysophospholipase-like"/>
    <property type="match status" value="1"/>
</dbReference>
<dbReference type="GO" id="GO:0004622">
    <property type="term" value="F:phosphatidylcholine lysophospholipase activity"/>
    <property type="evidence" value="ECO:0007669"/>
    <property type="project" value="UniProtKB-EC"/>
</dbReference>
<name>A0AA39K7X8_9AGAR</name>
<evidence type="ECO:0000256" key="6">
    <source>
        <dbReference type="ARBA" id="ARBA00023098"/>
    </source>
</evidence>
<dbReference type="InterPro" id="IPR002642">
    <property type="entry name" value="LysoPLipase_cat_dom"/>
</dbReference>
<keyword evidence="10" id="KW-1133">Transmembrane helix</keyword>
<comment type="similarity">
    <text evidence="1 9">Belongs to the lysophospholipase family.</text>
</comment>
<dbReference type="PANTHER" id="PTHR10728:SF33">
    <property type="entry name" value="LYSOPHOSPHOLIPASE 1-RELATED"/>
    <property type="match status" value="1"/>
</dbReference>
<dbReference type="GO" id="GO:0046475">
    <property type="term" value="P:glycerophospholipid catabolic process"/>
    <property type="evidence" value="ECO:0007669"/>
    <property type="project" value="TreeGrafter"/>
</dbReference>
<dbReference type="GO" id="GO:0004623">
    <property type="term" value="F:phospholipase A2 activity"/>
    <property type="evidence" value="ECO:0007669"/>
    <property type="project" value="TreeGrafter"/>
</dbReference>
<feature type="domain" description="PLA2c" evidence="12">
    <location>
        <begin position="34"/>
        <end position="615"/>
    </location>
</feature>
<keyword evidence="10" id="KW-0812">Transmembrane</keyword>
<dbReference type="Pfam" id="PF01735">
    <property type="entry name" value="PLA2_B"/>
    <property type="match status" value="1"/>
</dbReference>
<feature type="transmembrane region" description="Helical" evidence="10">
    <location>
        <begin position="650"/>
        <end position="671"/>
    </location>
</feature>
<evidence type="ECO:0000259" key="12">
    <source>
        <dbReference type="PROSITE" id="PS51210"/>
    </source>
</evidence>
<evidence type="ECO:0000256" key="3">
    <source>
        <dbReference type="ARBA" id="ARBA00022729"/>
    </source>
</evidence>
<comment type="caution">
    <text evidence="13">The sequence shown here is derived from an EMBL/GenBank/DDBJ whole genome shotgun (WGS) entry which is preliminary data.</text>
</comment>
<keyword evidence="3 11" id="KW-0732">Signal</keyword>
<evidence type="ECO:0000256" key="5">
    <source>
        <dbReference type="ARBA" id="ARBA00022963"/>
    </source>
</evidence>
<keyword evidence="7" id="KW-0325">Glycoprotein</keyword>
<evidence type="ECO:0000256" key="4">
    <source>
        <dbReference type="ARBA" id="ARBA00022801"/>
    </source>
</evidence>
<dbReference type="AlphaFoldDB" id="A0AA39K7X8"/>
<dbReference type="Proteomes" id="UP001175226">
    <property type="component" value="Unassembled WGS sequence"/>
</dbReference>
<evidence type="ECO:0000256" key="1">
    <source>
        <dbReference type="ARBA" id="ARBA00008780"/>
    </source>
</evidence>
<sequence length="723" mass="79388">MLPFSLLFLLIPVLAQQDSEQGSVTDYAPNLNQQCPDITNTDFIRVFTPSNQTLHPQEAEYIRTRNSTVISPAWLDWLGNGTQLGYDLSQFQDHFPTIGIAIPGGGLRSAQFGAGALIALDARNDTAKSIGTGGLLQVSSYIAGLSGGSWVTGSLIFNNFPNINDLVLGNGNDLSGWLLDLPFATPDGTDIFSDNNQYFFGSILWSIMAKANAGVDTSLTDPWSRMISYHFLNQTNRANFFTNDTGHGAGQLWSHIPDIPAFQNHQLPFPLVVADSRPVGSNSTTILDLDAVVYEITPFELASYDPNLSAAVNLSFAGTHLSNGRPENGSACVSGFDQAGFVMGSSASLFNQLLDFGQNTLSGFSSDDGSGILYVLKRQLQEVRTRADDVANWPNPFNGIKGDTFVDSDKEWLELIDGSSNQENIPYGPLFVKARGLDVIVTLDSSADEVNAWPKNLYSGTGLLFSAKRQADQLLPSHQQFPPIPQTPEAFIDTGVNLRPTFFGCDPVHNPPEYPLVIYIPQAPPFNGDDPVINSATFRLTYTRKHTSLFLDQVFNNAISGFTPNTTLADPNFPICLQCASVDRARYKVSSNATITRSSICEQCFKQYCYDPQNPPSASELPDRKFTFVDPDPQGLDKLSSFLSQSKFKLVGGLIGLATFIGLLVGGLIWWRKRKEKKMTAEYKRISALHEDDTPKRFSDYVRPEASHASYSSYELPAYRESQ</sequence>
<proteinExistence type="inferred from homology"/>
<protein>
    <recommendedName>
        <fullName evidence="2 9">Lysophospholipase</fullName>
        <ecNumber evidence="2 9">3.1.1.5</ecNumber>
    </recommendedName>
</protein>
<keyword evidence="4 8" id="KW-0378">Hydrolase</keyword>
<keyword evidence="5 8" id="KW-0442">Lipid degradation</keyword>
<evidence type="ECO:0000256" key="7">
    <source>
        <dbReference type="ARBA" id="ARBA00023180"/>
    </source>
</evidence>
<keyword evidence="14" id="KW-1185">Reference proteome</keyword>
<dbReference type="InterPro" id="IPR016035">
    <property type="entry name" value="Acyl_Trfase/lysoPLipase"/>
</dbReference>
<evidence type="ECO:0000256" key="2">
    <source>
        <dbReference type="ARBA" id="ARBA00013274"/>
    </source>
</evidence>
<keyword evidence="6 8" id="KW-0443">Lipid metabolism</keyword>
<dbReference type="GO" id="GO:0005829">
    <property type="term" value="C:cytosol"/>
    <property type="evidence" value="ECO:0007669"/>
    <property type="project" value="TreeGrafter"/>
</dbReference>
<reference evidence="13" key="1">
    <citation type="submission" date="2023-06" db="EMBL/GenBank/DDBJ databases">
        <authorList>
            <consortium name="Lawrence Berkeley National Laboratory"/>
            <person name="Ahrendt S."/>
            <person name="Sahu N."/>
            <person name="Indic B."/>
            <person name="Wong-Bajracharya J."/>
            <person name="Merenyi Z."/>
            <person name="Ke H.-M."/>
            <person name="Monk M."/>
            <person name="Kocsube S."/>
            <person name="Drula E."/>
            <person name="Lipzen A."/>
            <person name="Balint B."/>
            <person name="Henrissat B."/>
            <person name="Andreopoulos B."/>
            <person name="Martin F.M."/>
            <person name="Harder C.B."/>
            <person name="Rigling D."/>
            <person name="Ford K.L."/>
            <person name="Foster G.D."/>
            <person name="Pangilinan J."/>
            <person name="Papanicolaou A."/>
            <person name="Barry K."/>
            <person name="LaButti K."/>
            <person name="Viragh M."/>
            <person name="Koriabine M."/>
            <person name="Yan M."/>
            <person name="Riley R."/>
            <person name="Champramary S."/>
            <person name="Plett K.L."/>
            <person name="Tsai I.J."/>
            <person name="Slot J."/>
            <person name="Sipos G."/>
            <person name="Plett J."/>
            <person name="Nagy L.G."/>
            <person name="Grigoriev I.V."/>
        </authorList>
    </citation>
    <scope>NUCLEOTIDE SEQUENCE</scope>
    <source>
        <strain evidence="13">FPL87.14</strain>
    </source>
</reference>
<evidence type="ECO:0000256" key="11">
    <source>
        <dbReference type="SAM" id="SignalP"/>
    </source>
</evidence>
<dbReference type="EMBL" id="JAUEPT010000002">
    <property type="protein sequence ID" value="KAK0455070.1"/>
    <property type="molecule type" value="Genomic_DNA"/>
</dbReference>
<evidence type="ECO:0000313" key="13">
    <source>
        <dbReference type="EMBL" id="KAK0455070.1"/>
    </source>
</evidence>
<dbReference type="PROSITE" id="PS51210">
    <property type="entry name" value="PLA2C"/>
    <property type="match status" value="1"/>
</dbReference>
<dbReference type="Gene3D" id="3.40.1090.10">
    <property type="entry name" value="Cytosolic phospholipase A2 catalytic domain"/>
    <property type="match status" value="1"/>
</dbReference>
<evidence type="ECO:0000256" key="8">
    <source>
        <dbReference type="PROSITE-ProRule" id="PRU00555"/>
    </source>
</evidence>
<evidence type="ECO:0000313" key="14">
    <source>
        <dbReference type="Proteomes" id="UP001175226"/>
    </source>
</evidence>
<feature type="chain" id="PRO_5041414139" description="Lysophospholipase" evidence="11">
    <location>
        <begin position="16"/>
        <end position="723"/>
    </location>
</feature>
<evidence type="ECO:0000256" key="9">
    <source>
        <dbReference type="RuleBase" id="RU362103"/>
    </source>
</evidence>